<dbReference type="GeneTree" id="ENSGT01150000289543"/>
<keyword evidence="2" id="KW-0391">Immunity</keyword>
<dbReference type="InParanoid" id="A0A669BYV6"/>
<dbReference type="InterPro" id="IPR007110">
    <property type="entry name" value="Ig-like_dom"/>
</dbReference>
<dbReference type="PANTHER" id="PTHR23268:SF102">
    <property type="entry name" value="IMMUNOGLOBULIN V-SET DOMAIN-CONTAINING PROTEIN"/>
    <property type="match status" value="1"/>
</dbReference>
<dbReference type="Proteomes" id="UP000005207">
    <property type="component" value="Linkage group LG19"/>
</dbReference>
<reference evidence="4" key="2">
    <citation type="submission" date="2025-08" db="UniProtKB">
        <authorList>
            <consortium name="Ensembl"/>
        </authorList>
    </citation>
    <scope>IDENTIFICATION</scope>
</reference>
<dbReference type="GO" id="GO:0007166">
    <property type="term" value="P:cell surface receptor signaling pathway"/>
    <property type="evidence" value="ECO:0007669"/>
    <property type="project" value="TreeGrafter"/>
</dbReference>
<dbReference type="InterPro" id="IPR036179">
    <property type="entry name" value="Ig-like_dom_sf"/>
</dbReference>
<proteinExistence type="predicted"/>
<keyword evidence="1" id="KW-0732">Signal</keyword>
<accession>A0A669BYV6</accession>
<reference evidence="4" key="3">
    <citation type="submission" date="2025-09" db="UniProtKB">
        <authorList>
            <consortium name="Ensembl"/>
        </authorList>
    </citation>
    <scope>IDENTIFICATION</scope>
</reference>
<dbReference type="Ensembl" id="ENSONIT00000075407.1">
    <property type="protein sequence ID" value="ENSONIP00000040727.1"/>
    <property type="gene ID" value="ENSONIG00000028880.1"/>
</dbReference>
<keyword evidence="5" id="KW-1185">Reference proteome</keyword>
<dbReference type="InterPro" id="IPR013106">
    <property type="entry name" value="Ig_V-set"/>
</dbReference>
<dbReference type="OMA" id="QYDDFNI"/>
<evidence type="ECO:0000313" key="4">
    <source>
        <dbReference type="Ensembl" id="ENSONIP00000040727.1"/>
    </source>
</evidence>
<evidence type="ECO:0000256" key="1">
    <source>
        <dbReference type="ARBA" id="ARBA00022729"/>
    </source>
</evidence>
<evidence type="ECO:0000256" key="2">
    <source>
        <dbReference type="ARBA" id="ARBA00022859"/>
    </source>
</evidence>
<protein>
    <recommendedName>
        <fullName evidence="3">Ig-like domain-containing protein</fullName>
    </recommendedName>
</protein>
<dbReference type="InterPro" id="IPR013783">
    <property type="entry name" value="Ig-like_fold"/>
</dbReference>
<dbReference type="GO" id="GO:0005886">
    <property type="term" value="C:plasma membrane"/>
    <property type="evidence" value="ECO:0007669"/>
    <property type="project" value="TreeGrafter"/>
</dbReference>
<dbReference type="AlphaFoldDB" id="A0A669BYV6"/>
<evidence type="ECO:0000313" key="5">
    <source>
        <dbReference type="Proteomes" id="UP000005207"/>
    </source>
</evidence>
<dbReference type="PROSITE" id="PS50835">
    <property type="entry name" value="IG_LIKE"/>
    <property type="match status" value="1"/>
</dbReference>
<sequence>PAVRLLLALSVCLGVEVRQSPSEFITKAGSKVEIFCSHEKTDYRMMLWYQQLPGETAMKLIGYLSYKDPKFEEQYDDFNITGDLSVNTVKKRLSDCSSRKTRNDTGVYFCAVSKHSDVRSRRSCTKTAQQLI</sequence>
<dbReference type="Gene3D" id="2.60.40.10">
    <property type="entry name" value="Immunoglobulins"/>
    <property type="match status" value="1"/>
</dbReference>
<dbReference type="SUPFAM" id="SSF48726">
    <property type="entry name" value="Immunoglobulin"/>
    <property type="match status" value="1"/>
</dbReference>
<organism evidence="4 5">
    <name type="scientific">Oreochromis niloticus</name>
    <name type="common">Nile tilapia</name>
    <name type="synonym">Tilapia nilotica</name>
    <dbReference type="NCBI Taxonomy" id="8128"/>
    <lineage>
        <taxon>Eukaryota</taxon>
        <taxon>Metazoa</taxon>
        <taxon>Chordata</taxon>
        <taxon>Craniata</taxon>
        <taxon>Vertebrata</taxon>
        <taxon>Euteleostomi</taxon>
        <taxon>Actinopterygii</taxon>
        <taxon>Neopterygii</taxon>
        <taxon>Teleostei</taxon>
        <taxon>Neoteleostei</taxon>
        <taxon>Acanthomorphata</taxon>
        <taxon>Ovalentaria</taxon>
        <taxon>Cichlomorphae</taxon>
        <taxon>Cichliformes</taxon>
        <taxon>Cichlidae</taxon>
        <taxon>African cichlids</taxon>
        <taxon>Pseudocrenilabrinae</taxon>
        <taxon>Oreochromini</taxon>
        <taxon>Oreochromis</taxon>
    </lineage>
</organism>
<dbReference type="PANTHER" id="PTHR23268">
    <property type="entry name" value="T-CELL RECEPTOR BETA CHAIN"/>
    <property type="match status" value="1"/>
</dbReference>
<name>A0A669BYV6_ORENI</name>
<reference evidence="5" key="1">
    <citation type="submission" date="2012-01" db="EMBL/GenBank/DDBJ databases">
        <title>The Genome Sequence of Oreochromis niloticus (Nile Tilapia).</title>
        <authorList>
            <consortium name="Broad Institute Genome Assembly Team"/>
            <consortium name="Broad Institute Sequencing Platform"/>
            <person name="Di Palma F."/>
            <person name="Johnson J."/>
            <person name="Lander E.S."/>
            <person name="Lindblad-Toh K."/>
        </authorList>
    </citation>
    <scope>NUCLEOTIDE SEQUENCE [LARGE SCALE GENOMIC DNA]</scope>
</reference>
<feature type="domain" description="Ig-like" evidence="3">
    <location>
        <begin position="1"/>
        <end position="125"/>
    </location>
</feature>
<dbReference type="InterPro" id="IPR050413">
    <property type="entry name" value="TCR_beta_variable"/>
</dbReference>
<dbReference type="GO" id="GO:0002376">
    <property type="term" value="P:immune system process"/>
    <property type="evidence" value="ECO:0007669"/>
    <property type="project" value="UniProtKB-KW"/>
</dbReference>
<dbReference type="Pfam" id="PF07686">
    <property type="entry name" value="V-set"/>
    <property type="match status" value="1"/>
</dbReference>
<evidence type="ECO:0000259" key="3">
    <source>
        <dbReference type="PROSITE" id="PS50835"/>
    </source>
</evidence>